<sequence>MSTTKRPTTPLRRVSRGSLSALSHSRGAGSSTHLSFLEGAMGDLADETSVLQSNLEQLDSIHGALATFNESFAMYLYGLKMNAFCVEWPEAPAEENFERARERSAQQAEIQARHQQLYLGYGGGVGGSIGDETMLYPVGGSNENVAARLLGGGGGGGGQQGSSNSFNPADQTYVTLDEDQSALMDQRIPAPNASALPSKGGVLKPALKKPSGGGGAPSSSSTSSRNPAATSGPPKGGARITLAQKKKREAYAATVIDTLPLEYRGNDPKARQLAQGVIMALIASGRKGARINEIVKPPDMTQAKVNKTLIALVAAKQVIKVSNNGIVYQLDPSRHPDLP</sequence>
<evidence type="ECO:0000313" key="2">
    <source>
        <dbReference type="Proteomes" id="UP000245626"/>
    </source>
</evidence>
<name>A0ACD0P617_9BASI</name>
<organism evidence="1 2">
    <name type="scientific">Violaceomyces palustris</name>
    <dbReference type="NCBI Taxonomy" id="1673888"/>
    <lineage>
        <taxon>Eukaryota</taxon>
        <taxon>Fungi</taxon>
        <taxon>Dikarya</taxon>
        <taxon>Basidiomycota</taxon>
        <taxon>Ustilaginomycotina</taxon>
        <taxon>Ustilaginomycetes</taxon>
        <taxon>Violaceomycetales</taxon>
        <taxon>Violaceomycetaceae</taxon>
        <taxon>Violaceomyces</taxon>
    </lineage>
</organism>
<dbReference type="EMBL" id="KZ819723">
    <property type="protein sequence ID" value="PWN53490.1"/>
    <property type="molecule type" value="Genomic_DNA"/>
</dbReference>
<dbReference type="Proteomes" id="UP000245626">
    <property type="component" value="Unassembled WGS sequence"/>
</dbReference>
<protein>
    <submittedName>
        <fullName evidence="1">Uncharacterized protein</fullName>
    </submittedName>
</protein>
<evidence type="ECO:0000313" key="1">
    <source>
        <dbReference type="EMBL" id="PWN53490.1"/>
    </source>
</evidence>
<gene>
    <name evidence="1" type="ORF">IE53DRAFT_384014</name>
</gene>
<keyword evidence="2" id="KW-1185">Reference proteome</keyword>
<accession>A0ACD0P617</accession>
<reference evidence="1 2" key="1">
    <citation type="journal article" date="2018" name="Mol. Biol. Evol.">
        <title>Broad Genomic Sampling Reveals a Smut Pathogenic Ancestry of the Fungal Clade Ustilaginomycotina.</title>
        <authorList>
            <person name="Kijpornyongpan T."/>
            <person name="Mondo S.J."/>
            <person name="Barry K."/>
            <person name="Sandor L."/>
            <person name="Lee J."/>
            <person name="Lipzen A."/>
            <person name="Pangilinan J."/>
            <person name="LaButti K."/>
            <person name="Hainaut M."/>
            <person name="Henrissat B."/>
            <person name="Grigoriev I.V."/>
            <person name="Spatafora J.W."/>
            <person name="Aime M.C."/>
        </authorList>
    </citation>
    <scope>NUCLEOTIDE SEQUENCE [LARGE SCALE GENOMIC DNA]</scope>
    <source>
        <strain evidence="1 2">SA 807</strain>
    </source>
</reference>
<proteinExistence type="predicted"/>